<reference evidence="1" key="1">
    <citation type="submission" date="2020-03" db="EMBL/GenBank/DDBJ databases">
        <title>The deep terrestrial virosphere.</title>
        <authorList>
            <person name="Holmfeldt K."/>
            <person name="Nilsson E."/>
            <person name="Simone D."/>
            <person name="Lopez-Fernandez M."/>
            <person name="Wu X."/>
            <person name="de Brujin I."/>
            <person name="Lundin D."/>
            <person name="Andersson A."/>
            <person name="Bertilsson S."/>
            <person name="Dopson M."/>
        </authorList>
    </citation>
    <scope>NUCLEOTIDE SEQUENCE</scope>
    <source>
        <strain evidence="1">MM415B00781</strain>
    </source>
</reference>
<protein>
    <submittedName>
        <fullName evidence="1">Uncharacterized protein</fullName>
    </submittedName>
</protein>
<dbReference type="AlphaFoldDB" id="A0A6M3IYB7"/>
<accession>A0A6M3IYB7</accession>
<name>A0A6M3IYB7_9ZZZZ</name>
<dbReference type="EMBL" id="MT141471">
    <property type="protein sequence ID" value="QJA62460.1"/>
    <property type="molecule type" value="Genomic_DNA"/>
</dbReference>
<proteinExistence type="predicted"/>
<gene>
    <name evidence="1" type="ORF">MM415B00781_0037</name>
</gene>
<evidence type="ECO:0000313" key="1">
    <source>
        <dbReference type="EMBL" id="QJA62460.1"/>
    </source>
</evidence>
<organism evidence="1">
    <name type="scientific">viral metagenome</name>
    <dbReference type="NCBI Taxonomy" id="1070528"/>
    <lineage>
        <taxon>unclassified sequences</taxon>
        <taxon>metagenomes</taxon>
        <taxon>organismal metagenomes</taxon>
    </lineage>
</organism>
<sequence length="198" mass="23124">MEEKRVLTMVGTGSSWMLCPFEGEVWGVSSVLGDPNMRDRHYDKVFAFDNLSKHKNSFCVEKLNEYIAIATEKNIPIVSTQGYATERYPLLKMFDEFKVLWFRSTISYMLALSIYQGYEIVHIYGIDQDKEQRYIQSRPFVDFWLGVMVGRGVHFTIANKNFPQYMPSEMEMILKKTKSSELPEWNQVKEKGELNGKD</sequence>